<evidence type="ECO:0000256" key="1">
    <source>
        <dbReference type="SAM" id="MobiDB-lite"/>
    </source>
</evidence>
<proteinExistence type="predicted"/>
<accession>A0ABR1MLZ6</accession>
<feature type="region of interest" description="Disordered" evidence="1">
    <location>
        <begin position="72"/>
        <end position="115"/>
    </location>
</feature>
<dbReference type="Proteomes" id="UP001365128">
    <property type="component" value="Unassembled WGS sequence"/>
</dbReference>
<sequence length="251" mass="27356">MRGFMGKSASRLESVRVLHLRDMPAKLPLGDFTVPSASNARLCLSSPPSIASATTSLNSSFVYSSSIRNSPSTSNPSCHHSAVPGTQSLPSTPSPPRTSPLPPHSRLSSLAPESRPQYPSPISLCTRLALPLSVEWWLLLEEKEKKDDGVKVEDVAPPPPPLLGAVVDVPCEGERWKTLRSQERVRWRREMLVPGEEVAVLDDGVGDGMAVVDNRDAKFTQISVFDWWFFGERAVFGKSGVVEVAAKQTVE</sequence>
<feature type="compositionally biased region" description="Pro residues" evidence="1">
    <location>
        <begin position="92"/>
        <end position="103"/>
    </location>
</feature>
<evidence type="ECO:0000313" key="2">
    <source>
        <dbReference type="EMBL" id="KAK7553427.1"/>
    </source>
</evidence>
<evidence type="ECO:0000313" key="3">
    <source>
        <dbReference type="Proteomes" id="UP001365128"/>
    </source>
</evidence>
<protein>
    <submittedName>
        <fullName evidence="2">Uncharacterized protein</fullName>
    </submittedName>
</protein>
<comment type="caution">
    <text evidence="2">The sequence shown here is derived from an EMBL/GenBank/DDBJ whole genome shotgun (WGS) entry which is preliminary data.</text>
</comment>
<name>A0ABR1MLZ6_9PEZI</name>
<reference evidence="2 3" key="1">
    <citation type="submission" date="2024-04" db="EMBL/GenBank/DDBJ databases">
        <title>Phyllosticta paracitricarpa is synonymous to the EU quarantine fungus P. citricarpa based on phylogenomic analyses.</title>
        <authorList>
            <consortium name="Lawrence Berkeley National Laboratory"/>
            <person name="Van Ingen-Buijs V.A."/>
            <person name="Van Westerhoven A.C."/>
            <person name="Haridas S."/>
            <person name="Skiadas P."/>
            <person name="Martin F."/>
            <person name="Groenewald J.Z."/>
            <person name="Crous P.W."/>
            <person name="Seidl M.F."/>
        </authorList>
    </citation>
    <scope>NUCLEOTIDE SEQUENCE [LARGE SCALE GENOMIC DNA]</scope>
    <source>
        <strain evidence="2 3">CBS 122670</strain>
    </source>
</reference>
<organism evidence="2 3">
    <name type="scientific">Phyllosticta citricarpa</name>
    <dbReference type="NCBI Taxonomy" id="55181"/>
    <lineage>
        <taxon>Eukaryota</taxon>
        <taxon>Fungi</taxon>
        <taxon>Dikarya</taxon>
        <taxon>Ascomycota</taxon>
        <taxon>Pezizomycotina</taxon>
        <taxon>Dothideomycetes</taxon>
        <taxon>Dothideomycetes incertae sedis</taxon>
        <taxon>Botryosphaeriales</taxon>
        <taxon>Phyllostictaceae</taxon>
        <taxon>Phyllosticta</taxon>
    </lineage>
</organism>
<keyword evidence="3" id="KW-1185">Reference proteome</keyword>
<dbReference type="EMBL" id="JBBPDW010000004">
    <property type="protein sequence ID" value="KAK7553427.1"/>
    <property type="molecule type" value="Genomic_DNA"/>
</dbReference>
<gene>
    <name evidence="2" type="ORF">IWX46DRAFT_624461</name>
</gene>